<evidence type="ECO:0000256" key="1">
    <source>
        <dbReference type="SAM" id="MobiDB-lite"/>
    </source>
</evidence>
<name>A0A2P8A7Q2_9PEZI</name>
<keyword evidence="3" id="KW-1185">Reference proteome</keyword>
<accession>A0A2P8A7Q2</accession>
<feature type="region of interest" description="Disordered" evidence="1">
    <location>
        <begin position="1"/>
        <end position="54"/>
    </location>
</feature>
<feature type="compositionally biased region" description="Basic and acidic residues" evidence="1">
    <location>
        <begin position="1"/>
        <end position="12"/>
    </location>
</feature>
<feature type="compositionally biased region" description="Low complexity" evidence="1">
    <location>
        <begin position="27"/>
        <end position="39"/>
    </location>
</feature>
<evidence type="ECO:0000313" key="3">
    <source>
        <dbReference type="Proteomes" id="UP000243723"/>
    </source>
</evidence>
<dbReference type="AlphaFoldDB" id="A0A2P8A7Q2"/>
<dbReference type="EMBL" id="NHZQ01000060">
    <property type="protein sequence ID" value="PSK56497.1"/>
    <property type="molecule type" value="Genomic_DNA"/>
</dbReference>
<sequence length="283" mass="31634">MKRRRTTDDDTGAKPVPAPAVKKAKSSSKQTTLTKTSSTMSGNTKPTLAKDHSTINTPSDPLLIASACPSASPPTLLTLPREIQDIIWQHVYEDQVYNVTLTSQHAKLLKYTDHPYSLGPALIYTSVAGAALGALYRNASFIFRSGKALLAFQKKMEPHTVAIESITQLHLNVDRAGVDFYKIGKWSPIGQVLASFQNLTSFKISIQGCWFSLMEIDILTLYLDRLLEELQKTRTANGKDSPCDMAVSIYIVNRLSKRDFRQLWNQSELRHRLCEVAFFEAIQ</sequence>
<reference evidence="2 3" key="1">
    <citation type="submission" date="2017-05" db="EMBL/GenBank/DDBJ databases">
        <title>Draft genome sequence of Elsinoe australis.</title>
        <authorList>
            <person name="Cheng Q."/>
        </authorList>
    </citation>
    <scope>NUCLEOTIDE SEQUENCE [LARGE SCALE GENOMIC DNA]</scope>
    <source>
        <strain evidence="2 3">NL1</strain>
    </source>
</reference>
<evidence type="ECO:0000313" key="2">
    <source>
        <dbReference type="EMBL" id="PSK56497.1"/>
    </source>
</evidence>
<organism evidence="2 3">
    <name type="scientific">Elsinoe australis</name>
    <dbReference type="NCBI Taxonomy" id="40998"/>
    <lineage>
        <taxon>Eukaryota</taxon>
        <taxon>Fungi</taxon>
        <taxon>Dikarya</taxon>
        <taxon>Ascomycota</taxon>
        <taxon>Pezizomycotina</taxon>
        <taxon>Dothideomycetes</taxon>
        <taxon>Dothideomycetidae</taxon>
        <taxon>Myriangiales</taxon>
        <taxon>Elsinoaceae</taxon>
        <taxon>Elsinoe</taxon>
    </lineage>
</organism>
<proteinExistence type="predicted"/>
<dbReference type="Proteomes" id="UP000243723">
    <property type="component" value="Unassembled WGS sequence"/>
</dbReference>
<comment type="caution">
    <text evidence="2">The sequence shown here is derived from an EMBL/GenBank/DDBJ whole genome shotgun (WGS) entry which is preliminary data.</text>
</comment>
<protein>
    <submittedName>
        <fullName evidence="2">Uncharacterized protein</fullName>
    </submittedName>
</protein>
<gene>
    <name evidence="2" type="ORF">B9Z65_6121</name>
</gene>